<comment type="caution">
    <text evidence="1">The sequence shown here is derived from an EMBL/GenBank/DDBJ whole genome shotgun (WGS) entry which is preliminary data.</text>
</comment>
<dbReference type="EMBL" id="MAAO01000016">
    <property type="protein sequence ID" value="OUR93106.1"/>
    <property type="molecule type" value="Genomic_DNA"/>
</dbReference>
<evidence type="ECO:0000313" key="1">
    <source>
        <dbReference type="EMBL" id="OUR93106.1"/>
    </source>
</evidence>
<protein>
    <submittedName>
        <fullName evidence="1">Uncharacterized protein</fullName>
    </submittedName>
</protein>
<accession>A0A1Y5F2E8</accession>
<reference evidence="2" key="1">
    <citation type="journal article" date="2017" name="Proc. Natl. Acad. Sci. U.S.A.">
        <title>Simulation of Deepwater Horizon oil plume reveals substrate specialization within a complex community of hydrocarbon-degraders.</title>
        <authorList>
            <person name="Hu P."/>
            <person name="Dubinsky E.A."/>
            <person name="Probst A.J."/>
            <person name="Wang J."/>
            <person name="Sieber C.M.K."/>
            <person name="Tom L.M."/>
            <person name="Gardinali P."/>
            <person name="Banfield J.F."/>
            <person name="Atlas R.M."/>
            <person name="Andersen G.L."/>
        </authorList>
    </citation>
    <scope>NUCLEOTIDE SEQUENCE [LARGE SCALE GENOMIC DNA]</scope>
</reference>
<dbReference type="AlphaFoldDB" id="A0A1Y5F2E8"/>
<gene>
    <name evidence="1" type="ORF">A9Q84_21630</name>
</gene>
<proteinExistence type="predicted"/>
<sequence length="157" mass="17223">MTFVFSFGFIILFYKIAMDATSGFYIHYANFMASRAYLTVDTNSSTPNGGDNAALTQAKIVFNSYKPGVMITGFNGVLTGNDPQSVSKKLYVGTRVDYSLPFSFSEMIGGREPVKYVSESFLGREPTRAECLARVCSAMQDLGVSCQTHVTFFDNGC</sequence>
<organism evidence="1 2">
    <name type="scientific">Halobacteriovorax marinus</name>
    <dbReference type="NCBI Taxonomy" id="97084"/>
    <lineage>
        <taxon>Bacteria</taxon>
        <taxon>Pseudomonadati</taxon>
        <taxon>Bdellovibrionota</taxon>
        <taxon>Bacteriovoracia</taxon>
        <taxon>Bacteriovoracales</taxon>
        <taxon>Halobacteriovoraceae</taxon>
        <taxon>Halobacteriovorax</taxon>
    </lineage>
</organism>
<dbReference type="Proteomes" id="UP000196531">
    <property type="component" value="Unassembled WGS sequence"/>
</dbReference>
<name>A0A1Y5F2E8_9BACT</name>
<evidence type="ECO:0000313" key="2">
    <source>
        <dbReference type="Proteomes" id="UP000196531"/>
    </source>
</evidence>